<feature type="region of interest" description="Disordered" evidence="1">
    <location>
        <begin position="128"/>
        <end position="153"/>
    </location>
</feature>
<evidence type="ECO:0000313" key="4">
    <source>
        <dbReference type="Proteomes" id="UP000186817"/>
    </source>
</evidence>
<dbReference type="OrthoDB" id="427422at2759"/>
<dbReference type="AlphaFoldDB" id="A0A1Q9E0J4"/>
<reference evidence="3 4" key="1">
    <citation type="submission" date="2016-02" db="EMBL/GenBank/DDBJ databases">
        <title>Genome analysis of coral dinoflagellate symbionts highlights evolutionary adaptations to a symbiotic lifestyle.</title>
        <authorList>
            <person name="Aranda M."/>
            <person name="Li Y."/>
            <person name="Liew Y.J."/>
            <person name="Baumgarten S."/>
            <person name="Simakov O."/>
            <person name="Wilson M."/>
            <person name="Piel J."/>
            <person name="Ashoor H."/>
            <person name="Bougouffa S."/>
            <person name="Bajic V.B."/>
            <person name="Ryu T."/>
            <person name="Ravasi T."/>
            <person name="Bayer T."/>
            <person name="Micklem G."/>
            <person name="Kim H."/>
            <person name="Bhak J."/>
            <person name="Lajeunesse T.C."/>
            <person name="Voolstra C.R."/>
        </authorList>
    </citation>
    <scope>NUCLEOTIDE SEQUENCE [LARGE SCALE GENOMIC DNA]</scope>
    <source>
        <strain evidence="3 4">CCMP2467</strain>
    </source>
</reference>
<accession>A0A1Q9E0J4</accession>
<feature type="compositionally biased region" description="Low complexity" evidence="1">
    <location>
        <begin position="132"/>
        <end position="147"/>
    </location>
</feature>
<dbReference type="Proteomes" id="UP000186817">
    <property type="component" value="Unassembled WGS sequence"/>
</dbReference>
<evidence type="ECO:0000313" key="3">
    <source>
        <dbReference type="EMBL" id="OLQ00917.1"/>
    </source>
</evidence>
<feature type="region of interest" description="Disordered" evidence="1">
    <location>
        <begin position="452"/>
        <end position="480"/>
    </location>
</feature>
<dbReference type="InterPro" id="IPR013103">
    <property type="entry name" value="RVT_2"/>
</dbReference>
<organism evidence="3 4">
    <name type="scientific">Symbiodinium microadriaticum</name>
    <name type="common">Dinoflagellate</name>
    <name type="synonym">Zooxanthella microadriatica</name>
    <dbReference type="NCBI Taxonomy" id="2951"/>
    <lineage>
        <taxon>Eukaryota</taxon>
        <taxon>Sar</taxon>
        <taxon>Alveolata</taxon>
        <taxon>Dinophyceae</taxon>
        <taxon>Suessiales</taxon>
        <taxon>Symbiodiniaceae</taxon>
        <taxon>Symbiodinium</taxon>
    </lineage>
</organism>
<proteinExistence type="predicted"/>
<gene>
    <name evidence="3" type="primary">GIP</name>
    <name evidence="3" type="ORF">AK812_SmicGene16383</name>
</gene>
<dbReference type="EMBL" id="LSRX01000311">
    <property type="protein sequence ID" value="OLQ00917.1"/>
    <property type="molecule type" value="Genomic_DNA"/>
</dbReference>
<sequence length="1279" mass="142281">MAQSSSASEAPPSETSGSSLGMRLARLRDPVQNLTLEQLQALSLEAHGAHVVNFGTKVKGRTFQDVVENEAEWTKWIVEHMSTSPKRSHQSFIMYVEKYVSQAEEIEAALIETAISGEPPVRMIAQAKPKVRSSSKAAPKASSRPVSEAVSEDPWEFMEEPAIPDQVTALNHRMLTMEQMMQEMISAIQLITYLVRLSDPNHRFTSVGISCNACAEPHRDSYNSERHDNLVIPLEYPDTGGEIWVAKALQARQQSQERVCGRKELSGTLVALKPALHLNPHCWHATASWTGNRILSIGYSLKASHKLMLQDRNWLKNLGFRLPAPFQQSLQIARVNPSASKLRQELVSAAPLLSSSLPMKAQHAANACFTAFRQAEDAAWEVYQDSMLSYDQPSDAQLDLLEVYINGDSRLTTWVNSLGGRAQRFTQADGDLATPDGQRKLWDLLQRTQIPGSVSSDEELSSHSLAEGQDLEAEEHRQPASLREWQSLTPAELQESPSRVGGASSFVDLTVPSTELSVPRSLPSGMSNPESTEVVAPGSSQGPSAALENDDVGQPEQELTPQVSSQEPDTSSPRAPEVERDLAAPSVSGPMADSAQEPPSIDASTIPVPESEDGLYEEPILLTSHVLEPENILEKDPLMEFSTLHVSHDFSGPPIAEDNLPFVEHPLECSVHQAFALEVPVKAKDLKRWAQESAPEQLATIAAVSKRARSEVCVKDLSPRELELFEQAKAKELQCWVQTSAIRSVLRRKLNPEQILRSRWILTWKAPEVGESQPRAKARLVVLGFQDPKLVDVLRDAPTLSKEGRALVLQTIASCKFQLGSFDIKTAFLRGKADESNPLAMEPPKELRRLLNMRDDEVCQLLGNAYGRVDAPLLFYKELSKQLEALGFTKHPLEPCVFLLYSKDKLHGILGVHVDDGVCGGDQVFLDKIQQLQATLPFGSRKFKDFVFTGIRLEQLPDFTIRASQREYIRNVQHIDVGRHRRQTPEAPLSEEERSKLRGLVGSLQYAVTHTRPDVAAKLGEVQSQITTGTVQTLLTANRVLREAQEFEQVCVFYLPIPVSNLTFVSFGDASFASSKNLNSHQGVFICATDERLGQNKEAPLSPLAWVSKRIPRVVRSTLSAEAYAMSKAVDLLGWLRALWGVVHVDRFDWRKPESSYKLLHPALVVTDCKSLYDLVTRLAMPSCEEHRTTLEVLLIKQRCMENAQFRWIPTTLQVADSLTKNMDATLLRTILAQGRFRLFDTSESLARDAQRRKAIEWLTQPSELASSSLPEPRQSRVN</sequence>
<feature type="compositionally biased region" description="Polar residues" evidence="1">
    <location>
        <begin position="557"/>
        <end position="573"/>
    </location>
</feature>
<evidence type="ECO:0000259" key="2">
    <source>
        <dbReference type="Pfam" id="PF07727"/>
    </source>
</evidence>
<dbReference type="Pfam" id="PF07727">
    <property type="entry name" value="RVT_2"/>
    <property type="match status" value="1"/>
</dbReference>
<feature type="compositionally biased region" description="Low complexity" evidence="1">
    <location>
        <begin position="1"/>
        <end position="19"/>
    </location>
</feature>
<feature type="region of interest" description="Disordered" evidence="1">
    <location>
        <begin position="516"/>
        <end position="611"/>
    </location>
</feature>
<keyword evidence="4" id="KW-1185">Reference proteome</keyword>
<feature type="domain" description="Reverse transcriptase Ty1/copia-type" evidence="2">
    <location>
        <begin position="756"/>
        <end position="972"/>
    </location>
</feature>
<feature type="region of interest" description="Disordered" evidence="1">
    <location>
        <begin position="1"/>
        <end position="22"/>
    </location>
</feature>
<name>A0A1Q9E0J4_SYMMI</name>
<evidence type="ECO:0000256" key="1">
    <source>
        <dbReference type="SAM" id="MobiDB-lite"/>
    </source>
</evidence>
<comment type="caution">
    <text evidence="3">The sequence shown here is derived from an EMBL/GenBank/DDBJ whole genome shotgun (WGS) entry which is preliminary data.</text>
</comment>
<protein>
    <submittedName>
        <fullName evidence="3">Copia protein</fullName>
    </submittedName>
</protein>